<comment type="caution">
    <text evidence="5">The sequence shown here is derived from an EMBL/GenBank/DDBJ whole genome shotgun (WGS) entry which is preliminary data.</text>
</comment>
<dbReference type="Gene3D" id="1.10.510.40">
    <property type="match status" value="1"/>
</dbReference>
<evidence type="ECO:0000256" key="1">
    <source>
        <dbReference type="ARBA" id="ARBA00004924"/>
    </source>
</evidence>
<proteinExistence type="inferred from homology"/>
<keyword evidence="6" id="KW-1185">Reference proteome</keyword>
<sequence length="608" mass="69998">MSKKLAEQASIQSFLNCYLREVGNYELVEKKSSGDYQAKWKHSPQTLAEKFVVLSLVNQGIQIIAPIKYWSLTDRHLFHFPLYYLTATHQWLELDYVTLVTLITKELSISRHISVYPDELVFRTIQSCQHIESFISARKADTKELYQTPFHFLDAEQSLIFGHLMHPTPKSRQGLSDLEQHIYSPELKGKFALHFFRAHHSIVQEDSTESESTTQLIKKELLQDPECSEFFKKEYCQPDEYSLIPVHPYQVKYLLQQPAIKQWIDQGLLTDLGIQGRAYYPTSSLRTLYHPDARWMLKCSIQLKITNSVRLNKRKELDRGVEVSRILGSEIGQALAKRFPAFQIIEDPAYITLSIPDAEESGFELVLRKNPFHGEHGANVTCLASLCQDAIGHEKSRLAHIITNLAIQEGRSTHEVSLDWFRRYLDISFQPLMWLYLSYGIALEAHQQNSLVELAAGYPHRFYYRDNQGYYYCESTFPRLQQILPGISEKSQTMCADHVADERLRYYLFINHLIGLINAFGTAGLIDERDLLTELHRALLELKPMNRTPSNLITSLLEDKQLPCKANLLTRLHDMDELVGAMESQSVYVHISNPILKGVNVSYGSTPI</sequence>
<gene>
    <name evidence="5" type="ORF">DL897_17530</name>
</gene>
<dbReference type="OrthoDB" id="2989563at2"/>
<dbReference type="InterPro" id="IPR037455">
    <property type="entry name" value="LucA/IucC-like"/>
</dbReference>
<dbReference type="Pfam" id="PF04183">
    <property type="entry name" value="IucA_IucC"/>
    <property type="match status" value="1"/>
</dbReference>
<dbReference type="InterPro" id="IPR007310">
    <property type="entry name" value="Aerobactin_biosyn_IucA/IucC_N"/>
</dbReference>
<organism evidence="5 6">
    <name type="scientific">Thermoflavimicrobium daqui</name>
    <dbReference type="NCBI Taxonomy" id="2137476"/>
    <lineage>
        <taxon>Bacteria</taxon>
        <taxon>Bacillati</taxon>
        <taxon>Bacillota</taxon>
        <taxon>Bacilli</taxon>
        <taxon>Bacillales</taxon>
        <taxon>Thermoactinomycetaceae</taxon>
        <taxon>Thermoflavimicrobium</taxon>
    </lineage>
</organism>
<evidence type="ECO:0000313" key="5">
    <source>
        <dbReference type="EMBL" id="RAL21034.1"/>
    </source>
</evidence>
<comment type="similarity">
    <text evidence="2">Belongs to the IucA/IucC family.</text>
</comment>
<evidence type="ECO:0000259" key="4">
    <source>
        <dbReference type="Pfam" id="PF06276"/>
    </source>
</evidence>
<reference evidence="5 6" key="2">
    <citation type="submission" date="2018-06" db="EMBL/GenBank/DDBJ databases">
        <authorList>
            <person name="Zhirakovskaya E."/>
        </authorList>
    </citation>
    <scope>NUCLEOTIDE SEQUENCE [LARGE SCALE GENOMIC DNA]</scope>
    <source>
        <strain evidence="5 6">FBKL4.011</strain>
    </source>
</reference>
<dbReference type="Pfam" id="PF06276">
    <property type="entry name" value="FhuF"/>
    <property type="match status" value="1"/>
</dbReference>
<dbReference type="AlphaFoldDB" id="A0A364K0K6"/>
<dbReference type="PANTHER" id="PTHR34384">
    <property type="entry name" value="L-2,3-DIAMINOPROPANOATE--CITRATE LIGASE"/>
    <property type="match status" value="1"/>
</dbReference>
<dbReference type="GO" id="GO:0019290">
    <property type="term" value="P:siderophore biosynthetic process"/>
    <property type="evidence" value="ECO:0007669"/>
    <property type="project" value="InterPro"/>
</dbReference>
<evidence type="ECO:0000256" key="2">
    <source>
        <dbReference type="ARBA" id="ARBA00007832"/>
    </source>
</evidence>
<feature type="domain" description="Aerobactin siderophore biosynthesis IucA/IucC N-terminal" evidence="3">
    <location>
        <begin position="152"/>
        <end position="388"/>
    </location>
</feature>
<protein>
    <submittedName>
        <fullName evidence="5">IucA/IucC family siderophore biosynthesis protein</fullName>
    </submittedName>
</protein>
<reference evidence="5 6" key="1">
    <citation type="submission" date="2018-06" db="EMBL/GenBank/DDBJ databases">
        <title>Thermoflavimicrobium daqus sp. nov., a thermophilic microbe isolated from Moutai-flavour Daqu.</title>
        <authorList>
            <person name="Wang X."/>
            <person name="Zhou H."/>
        </authorList>
    </citation>
    <scope>NUCLEOTIDE SEQUENCE [LARGE SCALE GENOMIC DNA]</scope>
    <source>
        <strain evidence="5 6">FBKL4.011</strain>
    </source>
</reference>
<dbReference type="PANTHER" id="PTHR34384:SF5">
    <property type="entry name" value="L-2,3-DIAMINOPROPANOATE--CITRATE LIGASE"/>
    <property type="match status" value="1"/>
</dbReference>
<feature type="domain" description="Aerobactin siderophore biosynthesis IucA/IucC-like C-terminal" evidence="4">
    <location>
        <begin position="419"/>
        <end position="578"/>
    </location>
</feature>
<dbReference type="GO" id="GO:0016881">
    <property type="term" value="F:acid-amino acid ligase activity"/>
    <property type="evidence" value="ECO:0007669"/>
    <property type="project" value="UniProtKB-ARBA"/>
</dbReference>
<dbReference type="InterPro" id="IPR022770">
    <property type="entry name" value="IucA/IucC-like_C"/>
</dbReference>
<name>A0A364K0K6_9BACL</name>
<dbReference type="EMBL" id="QJKK01000022">
    <property type="protein sequence ID" value="RAL21034.1"/>
    <property type="molecule type" value="Genomic_DNA"/>
</dbReference>
<dbReference type="RefSeq" id="WP_113660409.1">
    <property type="nucleotide sequence ID" value="NZ_KZ845684.1"/>
</dbReference>
<dbReference type="Proteomes" id="UP000251213">
    <property type="component" value="Unassembled WGS sequence"/>
</dbReference>
<evidence type="ECO:0000313" key="6">
    <source>
        <dbReference type="Proteomes" id="UP000251213"/>
    </source>
</evidence>
<evidence type="ECO:0000259" key="3">
    <source>
        <dbReference type="Pfam" id="PF04183"/>
    </source>
</evidence>
<comment type="pathway">
    <text evidence="1">Siderophore biosynthesis.</text>
</comment>
<accession>A0A364K0K6</accession>